<dbReference type="GO" id="GO:0003700">
    <property type="term" value="F:DNA-binding transcription factor activity"/>
    <property type="evidence" value="ECO:0007669"/>
    <property type="project" value="InterPro"/>
</dbReference>
<dbReference type="Pfam" id="PF03466">
    <property type="entry name" value="LysR_substrate"/>
    <property type="match status" value="1"/>
</dbReference>
<dbReference type="InterPro" id="IPR058163">
    <property type="entry name" value="LysR-type_TF_proteobact-type"/>
</dbReference>
<dbReference type="InterPro" id="IPR036388">
    <property type="entry name" value="WH-like_DNA-bd_sf"/>
</dbReference>
<evidence type="ECO:0000256" key="4">
    <source>
        <dbReference type="ARBA" id="ARBA00023163"/>
    </source>
</evidence>
<comment type="similarity">
    <text evidence="1">Belongs to the LysR transcriptional regulatory family.</text>
</comment>
<evidence type="ECO:0000256" key="5">
    <source>
        <dbReference type="SAM" id="MobiDB-lite"/>
    </source>
</evidence>
<dbReference type="InterPro" id="IPR000847">
    <property type="entry name" value="LysR_HTH_N"/>
</dbReference>
<dbReference type="OrthoDB" id="9810065at2"/>
<evidence type="ECO:0000259" key="6">
    <source>
        <dbReference type="PROSITE" id="PS50931"/>
    </source>
</evidence>
<dbReference type="HOGENOM" id="CLU_039613_16_1_6"/>
<sequence>MPSSLPPSDYGQLRAFAAVAEALNFSRAAESLAVSPSALSQTIRQLEHSLGTTLLRRTTRKVSLTPEGEQLLQQITPAIRGLSEAMQQVQARQGRPAGTVRVHATRSASRRYIEPMLAPFLASHPEIMLDISLDDETIDLVGGGFDLSMRLGELIEQDMVAIPLGPPMRQIAVATPAYIAAHGAPETPGDLLLHPCVRWRWPGRQHPYDWEFCENGRWFEVRTGGPLIVNDKSLAIQAALQGIGIAFCAEESVHAHLQAGRLQSLLEPWCETFPGIHLCYPRQRQMAPALRAFIDTVRHYAQTSGNADDMPSPAASSPSGSPA</sequence>
<keyword evidence="8" id="KW-1185">Reference proteome</keyword>
<dbReference type="PRINTS" id="PR00039">
    <property type="entry name" value="HTHLYSR"/>
</dbReference>
<dbReference type="PANTHER" id="PTHR30537:SF1">
    <property type="entry name" value="HTH-TYPE TRANSCRIPTIONAL REGULATOR PGRR"/>
    <property type="match status" value="1"/>
</dbReference>
<evidence type="ECO:0000256" key="1">
    <source>
        <dbReference type="ARBA" id="ARBA00009437"/>
    </source>
</evidence>
<dbReference type="FunFam" id="1.10.10.10:FF:000001">
    <property type="entry name" value="LysR family transcriptional regulator"/>
    <property type="match status" value="1"/>
</dbReference>
<feature type="domain" description="HTH lysR-type" evidence="6">
    <location>
        <begin position="9"/>
        <end position="65"/>
    </location>
</feature>
<name>H8L0F7_FRAAD</name>
<dbReference type="SUPFAM" id="SSF46785">
    <property type="entry name" value="Winged helix' DNA-binding domain"/>
    <property type="match status" value="1"/>
</dbReference>
<dbReference type="KEGG" id="fau:Fraau_3126"/>
<dbReference type="GO" id="GO:0043565">
    <property type="term" value="F:sequence-specific DNA binding"/>
    <property type="evidence" value="ECO:0007669"/>
    <property type="project" value="TreeGrafter"/>
</dbReference>
<keyword evidence="4" id="KW-0804">Transcription</keyword>
<keyword evidence="3" id="KW-0238">DNA-binding</keyword>
<dbReference type="Gene3D" id="3.40.190.290">
    <property type="match status" value="1"/>
</dbReference>
<keyword evidence="2" id="KW-0805">Transcription regulation</keyword>
<evidence type="ECO:0000256" key="3">
    <source>
        <dbReference type="ARBA" id="ARBA00023125"/>
    </source>
</evidence>
<dbReference type="GO" id="GO:0006351">
    <property type="term" value="P:DNA-templated transcription"/>
    <property type="evidence" value="ECO:0007669"/>
    <property type="project" value="TreeGrafter"/>
</dbReference>
<dbReference type="CDD" id="cd08474">
    <property type="entry name" value="PBP2_CrgA_like_5"/>
    <property type="match status" value="1"/>
</dbReference>
<organism evidence="7 8">
    <name type="scientific">Frateuria aurantia (strain ATCC 33424 / DSM 6220 / KCTC 2777 / LMG 1558 / NBRC 3245 / NCIMB 13370)</name>
    <name type="common">Acetobacter aurantius</name>
    <dbReference type="NCBI Taxonomy" id="767434"/>
    <lineage>
        <taxon>Bacteria</taxon>
        <taxon>Pseudomonadati</taxon>
        <taxon>Pseudomonadota</taxon>
        <taxon>Gammaproteobacteria</taxon>
        <taxon>Lysobacterales</taxon>
        <taxon>Rhodanobacteraceae</taxon>
        <taxon>Frateuria</taxon>
    </lineage>
</organism>
<dbReference type="Pfam" id="PF00126">
    <property type="entry name" value="HTH_1"/>
    <property type="match status" value="1"/>
</dbReference>
<gene>
    <name evidence="7" type="ordered locus">Fraau_3126</name>
</gene>
<accession>H8L0F7</accession>
<dbReference type="AlphaFoldDB" id="H8L0F7"/>
<dbReference type="InterPro" id="IPR005119">
    <property type="entry name" value="LysR_subst-bd"/>
</dbReference>
<proteinExistence type="inferred from homology"/>
<dbReference type="Gene3D" id="1.10.10.10">
    <property type="entry name" value="Winged helix-like DNA-binding domain superfamily/Winged helix DNA-binding domain"/>
    <property type="match status" value="1"/>
</dbReference>
<feature type="region of interest" description="Disordered" evidence="5">
    <location>
        <begin position="303"/>
        <end position="323"/>
    </location>
</feature>
<dbReference type="STRING" id="767434.Fraau_3126"/>
<dbReference type="EMBL" id="CP003350">
    <property type="protein sequence ID" value="AFC87452.1"/>
    <property type="molecule type" value="Genomic_DNA"/>
</dbReference>
<dbReference type="InterPro" id="IPR036390">
    <property type="entry name" value="WH_DNA-bd_sf"/>
</dbReference>
<dbReference type="PANTHER" id="PTHR30537">
    <property type="entry name" value="HTH-TYPE TRANSCRIPTIONAL REGULATOR"/>
    <property type="match status" value="1"/>
</dbReference>
<evidence type="ECO:0000313" key="8">
    <source>
        <dbReference type="Proteomes" id="UP000005234"/>
    </source>
</evidence>
<dbReference type="eggNOG" id="COG0583">
    <property type="taxonomic scope" value="Bacteria"/>
</dbReference>
<evidence type="ECO:0000256" key="2">
    <source>
        <dbReference type="ARBA" id="ARBA00023015"/>
    </source>
</evidence>
<reference evidence="7" key="1">
    <citation type="submission" date="2012-02" db="EMBL/GenBank/DDBJ databases">
        <title>The complete genome of Frateuria aurantia DSM 6220.</title>
        <authorList>
            <consortium name="US DOE Joint Genome Institute (JGI-PGF)"/>
            <person name="Lucas S."/>
            <person name="Copeland A."/>
            <person name="Lapidus A."/>
            <person name="Glavina del Rio T."/>
            <person name="Dalin E."/>
            <person name="Tice H."/>
            <person name="Bruce D."/>
            <person name="Goodwin L."/>
            <person name="Pitluck S."/>
            <person name="Peters L."/>
            <person name="Ovchinnikova G."/>
            <person name="Teshima H."/>
            <person name="Kyrpides N."/>
            <person name="Mavromatis K."/>
            <person name="Ivanova N."/>
            <person name="Brettin T."/>
            <person name="Detter J.C."/>
            <person name="Han C."/>
            <person name="Larimer F."/>
            <person name="Land M."/>
            <person name="Hauser L."/>
            <person name="Markowitz V."/>
            <person name="Cheng J.-F."/>
            <person name="Hugenholtz P."/>
            <person name="Woyke T."/>
            <person name="Wu D."/>
            <person name="Brambilla E."/>
            <person name="Klenk H.-P."/>
            <person name="Eisen J.A."/>
        </authorList>
    </citation>
    <scope>NUCLEOTIDE SEQUENCE</scope>
    <source>
        <strain evidence="7">DSM 6220</strain>
    </source>
</reference>
<feature type="compositionally biased region" description="Low complexity" evidence="5">
    <location>
        <begin position="311"/>
        <end position="323"/>
    </location>
</feature>
<evidence type="ECO:0000313" key="7">
    <source>
        <dbReference type="EMBL" id="AFC87452.1"/>
    </source>
</evidence>
<dbReference type="SUPFAM" id="SSF53850">
    <property type="entry name" value="Periplasmic binding protein-like II"/>
    <property type="match status" value="1"/>
</dbReference>
<dbReference type="PROSITE" id="PS50931">
    <property type="entry name" value="HTH_LYSR"/>
    <property type="match status" value="1"/>
</dbReference>
<dbReference type="Proteomes" id="UP000005234">
    <property type="component" value="Chromosome"/>
</dbReference>
<protein>
    <submittedName>
        <fullName evidence="7">Transcriptional regulator</fullName>
    </submittedName>
</protein>